<dbReference type="PANTHER" id="PTHR12940:SF0">
    <property type="entry name" value="SPLICING FACTOR ESS-2 HOMOLOG"/>
    <property type="match status" value="1"/>
</dbReference>
<dbReference type="GO" id="GO:0071013">
    <property type="term" value="C:catalytic step 2 spliceosome"/>
    <property type="evidence" value="ECO:0007669"/>
    <property type="project" value="TreeGrafter"/>
</dbReference>
<evidence type="ECO:0000256" key="1">
    <source>
        <dbReference type="ARBA" id="ARBA00004123"/>
    </source>
</evidence>
<gene>
    <name evidence="5" type="ORF">EI97DRAFT_491838</name>
</gene>
<sequence length="533" mass="57002">MPSTSPPSSTSQAVTKRPASSLALMPPPPAPKRIKRPTTVLDEDTYTSAISHIIRRDFFPGLAETDAQHEYLDALESRNNEWIREAGERLVGVMTPAHSGGVGMRRKVAGTSRFRTPAGVRVGGGGGDTPSVWGADTPVSIPGTAAGDDNEDDESNNTKPHVDLNLSLNAFQAKYTSEDQESFSRIIDRQNAKKFAANEWLRTGNRYASKQRLAQQKVLQAAAERQHSESSTSMEVAVRPSQDLDKRPAAPTTHKHTPFNALMFPPESIEAWAPTRAQRAEEASLAPPKAVLHHNTRLPPEVTDPPSPLPTARPSSPTFSAARDAIRGRPRLSASEVGYEGSETPRVNGYAFVEARAPSPSPEEAGPAPTDLLERLGVSGKGAAEGGRTFAFKEVDRREKLHLKMVEKINAKGRRDTGSAGVSGLGGGGMGGAMTPRFLSAPTPGGAKVLGSGAGTPAVGVGGRKNLGNLTPAAQRLLERVGGRTPRRYMMDLIFQNSHYESRWEDSRGGELGMPCVPSNAGFLPSCSRDCIM</sequence>
<dbReference type="EMBL" id="ML986485">
    <property type="protein sequence ID" value="KAF2280436.1"/>
    <property type="molecule type" value="Genomic_DNA"/>
</dbReference>
<dbReference type="GeneID" id="54555461"/>
<name>A0A6A6JXH6_WESOR</name>
<accession>A0A6A6JXH6</accession>
<reference evidence="5" key="1">
    <citation type="journal article" date="2020" name="Stud. Mycol.">
        <title>101 Dothideomycetes genomes: a test case for predicting lifestyles and emergence of pathogens.</title>
        <authorList>
            <person name="Haridas S."/>
            <person name="Albert R."/>
            <person name="Binder M."/>
            <person name="Bloem J."/>
            <person name="Labutti K."/>
            <person name="Salamov A."/>
            <person name="Andreopoulos B."/>
            <person name="Baker S."/>
            <person name="Barry K."/>
            <person name="Bills G."/>
            <person name="Bluhm B."/>
            <person name="Cannon C."/>
            <person name="Castanera R."/>
            <person name="Culley D."/>
            <person name="Daum C."/>
            <person name="Ezra D."/>
            <person name="Gonzalez J."/>
            <person name="Henrissat B."/>
            <person name="Kuo A."/>
            <person name="Liang C."/>
            <person name="Lipzen A."/>
            <person name="Lutzoni F."/>
            <person name="Magnuson J."/>
            <person name="Mondo S."/>
            <person name="Nolan M."/>
            <person name="Ohm R."/>
            <person name="Pangilinan J."/>
            <person name="Park H.-J."/>
            <person name="Ramirez L."/>
            <person name="Alfaro M."/>
            <person name="Sun H."/>
            <person name="Tritt A."/>
            <person name="Yoshinaga Y."/>
            <person name="Zwiers L.-H."/>
            <person name="Turgeon B."/>
            <person name="Goodwin S."/>
            <person name="Spatafora J."/>
            <person name="Crous P."/>
            <person name="Grigoriev I."/>
        </authorList>
    </citation>
    <scope>NUCLEOTIDE SEQUENCE</scope>
    <source>
        <strain evidence="5">CBS 379.55</strain>
    </source>
</reference>
<keyword evidence="3" id="KW-0539">Nucleus</keyword>
<dbReference type="OrthoDB" id="19679at2759"/>
<dbReference type="InterPro" id="IPR019148">
    <property type="entry name" value="Nuclear_protein_DGCR14_ESS-2"/>
</dbReference>
<dbReference type="AlphaFoldDB" id="A0A6A6JXH6"/>
<feature type="compositionally biased region" description="Low complexity" evidence="4">
    <location>
        <begin position="1"/>
        <end position="11"/>
    </location>
</feature>
<dbReference type="Proteomes" id="UP000800097">
    <property type="component" value="Unassembled WGS sequence"/>
</dbReference>
<proteinExistence type="inferred from homology"/>
<keyword evidence="6" id="KW-1185">Reference proteome</keyword>
<feature type="region of interest" description="Disordered" evidence="4">
    <location>
        <begin position="293"/>
        <end position="343"/>
    </location>
</feature>
<feature type="compositionally biased region" description="Pro residues" evidence="4">
    <location>
        <begin position="302"/>
        <end position="311"/>
    </location>
</feature>
<comment type="similarity">
    <text evidence="2">Belongs to the ESS2 family.</text>
</comment>
<dbReference type="Pfam" id="PF09751">
    <property type="entry name" value="Es2"/>
    <property type="match status" value="1"/>
</dbReference>
<dbReference type="PANTHER" id="PTHR12940">
    <property type="entry name" value="ES-2 PROTEIN - RELATED"/>
    <property type="match status" value="1"/>
</dbReference>
<feature type="region of interest" description="Disordered" evidence="4">
    <location>
        <begin position="116"/>
        <end position="161"/>
    </location>
</feature>
<dbReference type="RefSeq" id="XP_033657974.1">
    <property type="nucleotide sequence ID" value="XM_033802286.1"/>
</dbReference>
<comment type="subcellular location">
    <subcellularLocation>
        <location evidence="1">Nucleus</location>
    </subcellularLocation>
</comment>
<evidence type="ECO:0000256" key="4">
    <source>
        <dbReference type="SAM" id="MobiDB-lite"/>
    </source>
</evidence>
<evidence type="ECO:0000256" key="2">
    <source>
        <dbReference type="ARBA" id="ARBA00009072"/>
    </source>
</evidence>
<evidence type="ECO:0008006" key="7">
    <source>
        <dbReference type="Google" id="ProtNLM"/>
    </source>
</evidence>
<protein>
    <recommendedName>
        <fullName evidence="7">Nuclear protein DGCR14</fullName>
    </recommendedName>
</protein>
<evidence type="ECO:0000256" key="3">
    <source>
        <dbReference type="ARBA" id="ARBA00023242"/>
    </source>
</evidence>
<evidence type="ECO:0000313" key="6">
    <source>
        <dbReference type="Proteomes" id="UP000800097"/>
    </source>
</evidence>
<evidence type="ECO:0000313" key="5">
    <source>
        <dbReference type="EMBL" id="KAF2280436.1"/>
    </source>
</evidence>
<feature type="region of interest" description="Disordered" evidence="4">
    <location>
        <begin position="221"/>
        <end position="260"/>
    </location>
</feature>
<feature type="region of interest" description="Disordered" evidence="4">
    <location>
        <begin position="1"/>
        <end position="37"/>
    </location>
</feature>
<organism evidence="5 6">
    <name type="scientific">Westerdykella ornata</name>
    <dbReference type="NCBI Taxonomy" id="318751"/>
    <lineage>
        <taxon>Eukaryota</taxon>
        <taxon>Fungi</taxon>
        <taxon>Dikarya</taxon>
        <taxon>Ascomycota</taxon>
        <taxon>Pezizomycotina</taxon>
        <taxon>Dothideomycetes</taxon>
        <taxon>Pleosporomycetidae</taxon>
        <taxon>Pleosporales</taxon>
        <taxon>Sporormiaceae</taxon>
        <taxon>Westerdykella</taxon>
    </lineage>
</organism>